<dbReference type="GO" id="GO:0004049">
    <property type="term" value="F:anthranilate synthase activity"/>
    <property type="evidence" value="ECO:0007669"/>
    <property type="project" value="UniProtKB-EC"/>
</dbReference>
<comment type="catalytic activity">
    <reaction evidence="14">
        <text>chorismate + L-glutamine = anthranilate + pyruvate + L-glutamate + H(+)</text>
        <dbReference type="Rhea" id="RHEA:21732"/>
        <dbReference type="ChEBI" id="CHEBI:15361"/>
        <dbReference type="ChEBI" id="CHEBI:15378"/>
        <dbReference type="ChEBI" id="CHEBI:16567"/>
        <dbReference type="ChEBI" id="CHEBI:29748"/>
        <dbReference type="ChEBI" id="CHEBI:29985"/>
        <dbReference type="ChEBI" id="CHEBI:58359"/>
        <dbReference type="EC" id="4.1.3.27"/>
    </reaction>
</comment>
<dbReference type="NCBIfam" id="TIGR00566">
    <property type="entry name" value="trpG_papA"/>
    <property type="match status" value="1"/>
</dbReference>
<dbReference type="InterPro" id="IPR006221">
    <property type="entry name" value="TrpG/PapA_dom"/>
</dbReference>
<dbReference type="InterPro" id="IPR029062">
    <property type="entry name" value="Class_I_gatase-like"/>
</dbReference>
<evidence type="ECO:0000256" key="13">
    <source>
        <dbReference type="ARBA" id="ARBA00023268"/>
    </source>
</evidence>
<keyword evidence="11" id="KW-0057">Aromatic amino acid biosynthesis</keyword>
<accession>A0A2T0FI47</accession>
<dbReference type="PRINTS" id="PR00099">
    <property type="entry name" value="CPSGATASE"/>
</dbReference>
<dbReference type="OrthoDB" id="524799at2759"/>
<dbReference type="Proteomes" id="UP000238350">
    <property type="component" value="Unassembled WGS sequence"/>
</dbReference>
<dbReference type="SUPFAM" id="SSF52317">
    <property type="entry name" value="Class I glutamine amidotransferase-like"/>
    <property type="match status" value="1"/>
</dbReference>
<evidence type="ECO:0000256" key="5">
    <source>
        <dbReference type="ARBA" id="ARBA00012266"/>
    </source>
</evidence>
<evidence type="ECO:0000256" key="4">
    <source>
        <dbReference type="ARBA" id="ARBA00011743"/>
    </source>
</evidence>
<dbReference type="SUPFAM" id="SSF51366">
    <property type="entry name" value="Ribulose-phoshate binding barrel"/>
    <property type="match status" value="1"/>
</dbReference>
<dbReference type="InterPro" id="IPR017926">
    <property type="entry name" value="GATASE"/>
</dbReference>
<dbReference type="PROSITE" id="PS00614">
    <property type="entry name" value="IGPS"/>
    <property type="match status" value="1"/>
</dbReference>
<dbReference type="EC" id="4.1.1.48" evidence="6"/>
<dbReference type="GO" id="GO:0005829">
    <property type="term" value="C:cytosol"/>
    <property type="evidence" value="ECO:0007669"/>
    <property type="project" value="TreeGrafter"/>
</dbReference>
<comment type="pathway">
    <text evidence="3">Amino-acid biosynthesis; L-tryptophan biosynthesis; L-tryptophan from chorismate: step 1/5.</text>
</comment>
<proteinExistence type="predicted"/>
<keyword evidence="12" id="KW-0456">Lyase</keyword>
<dbReference type="FunFam" id="3.20.20.70:FF:000136">
    <property type="entry name" value="Multifunctional tryptophan biosynthesis protein"/>
    <property type="match status" value="1"/>
</dbReference>
<dbReference type="InterPro" id="IPR013785">
    <property type="entry name" value="Aldolase_TIM"/>
</dbReference>
<keyword evidence="8" id="KW-0028">Amino-acid biosynthesis</keyword>
<gene>
    <name evidence="17" type="ORF">B9G98_02293</name>
</gene>
<reference evidence="17 18" key="1">
    <citation type="submission" date="2017-04" db="EMBL/GenBank/DDBJ databases">
        <title>Genome sequencing of [Candida] sorbophila.</title>
        <authorList>
            <person name="Ahn J.O."/>
        </authorList>
    </citation>
    <scope>NUCLEOTIDE SEQUENCE [LARGE SCALE GENOMIC DNA]</scope>
    <source>
        <strain evidence="17 18">DS02</strain>
    </source>
</reference>
<evidence type="ECO:0000256" key="11">
    <source>
        <dbReference type="ARBA" id="ARBA00023141"/>
    </source>
</evidence>
<keyword evidence="18" id="KW-1185">Reference proteome</keyword>
<comment type="subunit">
    <text evidence="4">Tetramer of two components I and two components II.</text>
</comment>
<dbReference type="UniPathway" id="UPA00035">
    <property type="reaction ID" value="UER00040"/>
</dbReference>
<dbReference type="InterPro" id="IPR011060">
    <property type="entry name" value="RibuloseP-bd_barrel"/>
</dbReference>
<evidence type="ECO:0000256" key="8">
    <source>
        <dbReference type="ARBA" id="ARBA00022605"/>
    </source>
</evidence>
<evidence type="ECO:0000256" key="3">
    <source>
        <dbReference type="ARBA" id="ARBA00004873"/>
    </source>
</evidence>
<evidence type="ECO:0000256" key="14">
    <source>
        <dbReference type="ARBA" id="ARBA00047683"/>
    </source>
</evidence>
<evidence type="ECO:0000256" key="12">
    <source>
        <dbReference type="ARBA" id="ARBA00023239"/>
    </source>
</evidence>
<dbReference type="PROSITE" id="PS51273">
    <property type="entry name" value="GATASE_TYPE_1"/>
    <property type="match status" value="1"/>
</dbReference>
<dbReference type="EC" id="4.1.3.27" evidence="5"/>
<dbReference type="GO" id="GO:0000162">
    <property type="term" value="P:L-tryptophan biosynthetic process"/>
    <property type="evidence" value="ECO:0007669"/>
    <property type="project" value="UniProtKB-UniPathway"/>
</dbReference>
<evidence type="ECO:0000313" key="17">
    <source>
        <dbReference type="EMBL" id="PRT54673.1"/>
    </source>
</evidence>
<dbReference type="EMBL" id="NDIQ01000021">
    <property type="protein sequence ID" value="PRT54673.1"/>
    <property type="molecule type" value="Genomic_DNA"/>
</dbReference>
<evidence type="ECO:0000259" key="16">
    <source>
        <dbReference type="Pfam" id="PF00218"/>
    </source>
</evidence>
<evidence type="ECO:0000313" key="18">
    <source>
        <dbReference type="Proteomes" id="UP000238350"/>
    </source>
</evidence>
<dbReference type="InterPro" id="IPR013798">
    <property type="entry name" value="Indole-3-glycerol_P_synth_dom"/>
</dbReference>
<feature type="domain" description="Glutamine amidotransferase" evidence="15">
    <location>
        <begin position="5"/>
        <end position="188"/>
    </location>
</feature>
<dbReference type="GeneID" id="36516041"/>
<keyword evidence="9" id="KW-0822">Tryptophan biosynthesis</keyword>
<evidence type="ECO:0000256" key="2">
    <source>
        <dbReference type="ARBA" id="ARBA00004696"/>
    </source>
</evidence>
<organism evidence="17 18">
    <name type="scientific">Wickerhamiella sorbophila</name>
    <dbReference type="NCBI Taxonomy" id="45607"/>
    <lineage>
        <taxon>Eukaryota</taxon>
        <taxon>Fungi</taxon>
        <taxon>Dikarya</taxon>
        <taxon>Ascomycota</taxon>
        <taxon>Saccharomycotina</taxon>
        <taxon>Dipodascomycetes</taxon>
        <taxon>Dipodascales</taxon>
        <taxon>Trichomonascaceae</taxon>
        <taxon>Wickerhamiella</taxon>
    </lineage>
</organism>
<dbReference type="Pfam" id="PF00117">
    <property type="entry name" value="GATase"/>
    <property type="match status" value="1"/>
</dbReference>
<dbReference type="InterPro" id="IPR001468">
    <property type="entry name" value="Indole-3-GlycerolPSynthase_CS"/>
</dbReference>
<evidence type="ECO:0000256" key="10">
    <source>
        <dbReference type="ARBA" id="ARBA00022962"/>
    </source>
</evidence>
<name>A0A2T0FI47_9ASCO</name>
<evidence type="ECO:0000256" key="1">
    <source>
        <dbReference type="ARBA" id="ARBA00001633"/>
    </source>
</evidence>
<dbReference type="InterPro" id="IPR050472">
    <property type="entry name" value="Anth_synth/Amidotransfase"/>
</dbReference>
<evidence type="ECO:0000256" key="9">
    <source>
        <dbReference type="ARBA" id="ARBA00022822"/>
    </source>
</evidence>
<dbReference type="FunFam" id="3.40.50.880:FF:000031">
    <property type="entry name" value="Multifunctional tryptophan biosynthesis protein"/>
    <property type="match status" value="1"/>
</dbReference>
<protein>
    <recommendedName>
        <fullName evidence="7">Multifunctional tryptophan biosynthesis protein</fullName>
        <ecNumber evidence="6">4.1.1.48</ecNumber>
        <ecNumber evidence="5">4.1.3.27</ecNumber>
    </recommendedName>
</protein>
<comment type="catalytic activity">
    <reaction evidence="1">
        <text>1-(2-carboxyphenylamino)-1-deoxy-D-ribulose 5-phosphate + H(+) = (1S,2R)-1-C-(indol-3-yl)glycerol 3-phosphate + CO2 + H2O</text>
        <dbReference type="Rhea" id="RHEA:23476"/>
        <dbReference type="ChEBI" id="CHEBI:15377"/>
        <dbReference type="ChEBI" id="CHEBI:15378"/>
        <dbReference type="ChEBI" id="CHEBI:16526"/>
        <dbReference type="ChEBI" id="CHEBI:58613"/>
        <dbReference type="ChEBI" id="CHEBI:58866"/>
        <dbReference type="EC" id="4.1.1.48"/>
    </reaction>
</comment>
<dbReference type="RefSeq" id="XP_024664618.1">
    <property type="nucleotide sequence ID" value="XM_024808850.1"/>
</dbReference>
<dbReference type="Gene3D" id="3.40.50.880">
    <property type="match status" value="1"/>
</dbReference>
<dbReference type="PRINTS" id="PR00096">
    <property type="entry name" value="GATASE"/>
</dbReference>
<comment type="caution">
    <text evidence="17">The sequence shown here is derived from an EMBL/GenBank/DDBJ whole genome shotgun (WGS) entry which is preliminary data.</text>
</comment>
<evidence type="ECO:0000256" key="6">
    <source>
        <dbReference type="ARBA" id="ARBA00012362"/>
    </source>
</evidence>
<dbReference type="PANTHER" id="PTHR43418:SF4">
    <property type="entry name" value="MULTIFUNCTIONAL TRYPTOPHAN BIOSYNTHESIS PROTEIN"/>
    <property type="match status" value="1"/>
</dbReference>
<dbReference type="Pfam" id="PF00218">
    <property type="entry name" value="IGPS"/>
    <property type="match status" value="1"/>
</dbReference>
<dbReference type="STRING" id="45607.A0A2T0FI47"/>
<dbReference type="CDD" id="cd01743">
    <property type="entry name" value="GATase1_Anthranilate_Synthase"/>
    <property type="match status" value="1"/>
</dbReference>
<dbReference type="CDD" id="cd00331">
    <property type="entry name" value="IGPS"/>
    <property type="match status" value="1"/>
</dbReference>
<dbReference type="PANTHER" id="PTHR43418">
    <property type="entry name" value="MULTIFUNCTIONAL TRYPTOPHAN BIOSYNTHESIS PROTEIN-RELATED"/>
    <property type="match status" value="1"/>
</dbReference>
<dbReference type="PRINTS" id="PR00097">
    <property type="entry name" value="ANTSNTHASEII"/>
</dbReference>
<keyword evidence="13" id="KW-0511">Multifunctional enzyme</keyword>
<evidence type="ECO:0000259" key="15">
    <source>
        <dbReference type="Pfam" id="PF00117"/>
    </source>
</evidence>
<dbReference type="Gene3D" id="3.20.20.70">
    <property type="entry name" value="Aldolase class I"/>
    <property type="match status" value="1"/>
</dbReference>
<dbReference type="GO" id="GO:0004425">
    <property type="term" value="F:indole-3-glycerol-phosphate synthase activity"/>
    <property type="evidence" value="ECO:0007669"/>
    <property type="project" value="UniProtKB-EC"/>
</dbReference>
<dbReference type="AlphaFoldDB" id="A0A2T0FI47"/>
<sequence>MPRVVLIDNYDSFTWNIYEYLCREGAEVEVHRNDKITIPEIDSLKPDLVMISPGPGHPDTDSGISKEVIQHYMGKIPVYGVCMGMQCMVSLFGGSIEYAGEIVHGKTSPITHDGKGSFKGVTQGVAITRYHSLAPSYSTLPSCLEVTCTSDSGVIQGVRHKEFLLEGVQFHPESIMSEEGTKMLRNFLKFKGGKWSEYEANLNLTPAAIVTGSGSILDQIYHQREKDVALESKIPGRTFADMEKSLALGIAPKLINVIERLRLSKLSLLAEIKRASPSKGPLGMDVHAATQALAYAKAGAAAISVLTEPHWFKGTIEDLRQVRLAVDRLLNRPAILRKEFVFSKYQILEARLFGADTVLLIVKMLNDAQLQELYDYSVSLGMEPLVEVANAPEMKRAVNLKAKFIGVNNRDLHTFSVDMNRTSSLVSEVAPGTYLAALSGITGRDQVDAYVKEGVEGVLVGESLMRATDPGKFVQELIA</sequence>
<evidence type="ECO:0000256" key="7">
    <source>
        <dbReference type="ARBA" id="ARBA00018819"/>
    </source>
</evidence>
<comment type="pathway">
    <text evidence="2">Amino-acid biosynthesis; L-tryptophan biosynthesis; L-tryptophan from chorismate: step 4/5.</text>
</comment>
<keyword evidence="10" id="KW-0315">Glutamine amidotransferase</keyword>
<feature type="domain" description="Indole-3-glycerol phosphate synthase" evidence="16">
    <location>
        <begin position="217"/>
        <end position="477"/>
    </location>
</feature>